<feature type="transmembrane region" description="Helical" evidence="1">
    <location>
        <begin position="54"/>
        <end position="78"/>
    </location>
</feature>
<dbReference type="Gene3D" id="1.20.144.10">
    <property type="entry name" value="Phosphatidic acid phosphatase type 2/haloperoxidase"/>
    <property type="match status" value="1"/>
</dbReference>
<keyword evidence="1" id="KW-1133">Transmembrane helix</keyword>
<dbReference type="PANTHER" id="PTHR14969:SF13">
    <property type="entry name" value="AT30094P"/>
    <property type="match status" value="1"/>
</dbReference>
<dbReference type="Pfam" id="PF01569">
    <property type="entry name" value="PAP2"/>
    <property type="match status" value="1"/>
</dbReference>
<dbReference type="CDD" id="cd03385">
    <property type="entry name" value="PAP2_BcrC_like"/>
    <property type="match status" value="1"/>
</dbReference>
<dbReference type="PANTHER" id="PTHR14969">
    <property type="entry name" value="SPHINGOSINE-1-PHOSPHATE PHOSPHOHYDROLASE"/>
    <property type="match status" value="1"/>
</dbReference>
<evidence type="ECO:0000259" key="2">
    <source>
        <dbReference type="SMART" id="SM00014"/>
    </source>
</evidence>
<accession>A0ABV7UGW3</accession>
<proteinExistence type="predicted"/>
<dbReference type="InterPro" id="IPR036938">
    <property type="entry name" value="PAP2/HPO_sf"/>
</dbReference>
<organism evidence="3 4">
    <name type="scientific">Camelimonas fluminis</name>
    <dbReference type="NCBI Taxonomy" id="1576911"/>
    <lineage>
        <taxon>Bacteria</taxon>
        <taxon>Pseudomonadati</taxon>
        <taxon>Pseudomonadota</taxon>
        <taxon>Alphaproteobacteria</taxon>
        <taxon>Hyphomicrobiales</taxon>
        <taxon>Chelatococcaceae</taxon>
        <taxon>Camelimonas</taxon>
    </lineage>
</organism>
<comment type="caution">
    <text evidence="3">The sequence shown here is derived from an EMBL/GenBank/DDBJ whole genome shotgun (WGS) entry which is preliminary data.</text>
</comment>
<dbReference type="SUPFAM" id="SSF48317">
    <property type="entry name" value="Acid phosphatase/Vanadium-dependent haloperoxidase"/>
    <property type="match status" value="1"/>
</dbReference>
<evidence type="ECO:0000313" key="3">
    <source>
        <dbReference type="EMBL" id="MFC3637920.1"/>
    </source>
</evidence>
<evidence type="ECO:0000313" key="4">
    <source>
        <dbReference type="Proteomes" id="UP001595704"/>
    </source>
</evidence>
<dbReference type="SMART" id="SM00014">
    <property type="entry name" value="acidPPc"/>
    <property type="match status" value="1"/>
</dbReference>
<sequence>MTDIDQSIFSILNAGPAPNGIVVWLAIVAARYVILAIPVYMAFLWIGGGRRDRLTVIALLLALGMALAVSYLIGQAAFRPRPFMLGLGHQLIEHRESASFPSNHGLAFAVWASVMFMLRRFRVAWIAVLLGVIVAWSRIYLGVHFPFDMLGAVLIAIPIAMASLWVMARHGDSLLDALERLQRLALHPFSKPDHGP</sequence>
<gene>
    <name evidence="3" type="ORF">ACFONL_11145</name>
</gene>
<evidence type="ECO:0000256" key="1">
    <source>
        <dbReference type="SAM" id="Phobius"/>
    </source>
</evidence>
<name>A0ABV7UGW3_9HYPH</name>
<dbReference type="Proteomes" id="UP001595704">
    <property type="component" value="Unassembled WGS sequence"/>
</dbReference>
<feature type="transmembrane region" description="Helical" evidence="1">
    <location>
        <begin position="21"/>
        <end position="47"/>
    </location>
</feature>
<feature type="transmembrane region" description="Helical" evidence="1">
    <location>
        <begin position="123"/>
        <end position="143"/>
    </location>
</feature>
<keyword evidence="1" id="KW-0812">Transmembrane</keyword>
<dbReference type="EMBL" id="JBHRYC010000052">
    <property type="protein sequence ID" value="MFC3637920.1"/>
    <property type="molecule type" value="Genomic_DNA"/>
</dbReference>
<keyword evidence="4" id="KW-1185">Reference proteome</keyword>
<protein>
    <submittedName>
        <fullName evidence="3">Undecaprenyl-diphosphatase</fullName>
    </submittedName>
</protein>
<dbReference type="InterPro" id="IPR000326">
    <property type="entry name" value="PAP2/HPO"/>
</dbReference>
<keyword evidence="1" id="KW-0472">Membrane</keyword>
<dbReference type="RefSeq" id="WP_191320716.1">
    <property type="nucleotide sequence ID" value="NZ_BNCG01000023.1"/>
</dbReference>
<feature type="transmembrane region" description="Helical" evidence="1">
    <location>
        <begin position="149"/>
        <end position="168"/>
    </location>
</feature>
<dbReference type="InterPro" id="IPR033879">
    <property type="entry name" value="UPP_Pase"/>
</dbReference>
<feature type="domain" description="Phosphatidic acid phosphatase type 2/haloperoxidase" evidence="2">
    <location>
        <begin position="55"/>
        <end position="164"/>
    </location>
</feature>
<reference evidence="4" key="1">
    <citation type="journal article" date="2019" name="Int. J. Syst. Evol. Microbiol.">
        <title>The Global Catalogue of Microorganisms (GCM) 10K type strain sequencing project: providing services to taxonomists for standard genome sequencing and annotation.</title>
        <authorList>
            <consortium name="The Broad Institute Genomics Platform"/>
            <consortium name="The Broad Institute Genome Sequencing Center for Infectious Disease"/>
            <person name="Wu L."/>
            <person name="Ma J."/>
        </authorList>
    </citation>
    <scope>NUCLEOTIDE SEQUENCE [LARGE SCALE GENOMIC DNA]</scope>
    <source>
        <strain evidence="4">KCTC 42282</strain>
    </source>
</reference>